<organism evidence="1 2">
    <name type="scientific">Piloderma croceum (strain F 1598)</name>
    <dbReference type="NCBI Taxonomy" id="765440"/>
    <lineage>
        <taxon>Eukaryota</taxon>
        <taxon>Fungi</taxon>
        <taxon>Dikarya</taxon>
        <taxon>Basidiomycota</taxon>
        <taxon>Agaricomycotina</taxon>
        <taxon>Agaricomycetes</taxon>
        <taxon>Agaricomycetidae</taxon>
        <taxon>Atheliales</taxon>
        <taxon>Atheliaceae</taxon>
        <taxon>Piloderma</taxon>
    </lineage>
</organism>
<gene>
    <name evidence="1" type="ORF">PILCRDRAFT_90086</name>
</gene>
<evidence type="ECO:0000313" key="1">
    <source>
        <dbReference type="EMBL" id="KIM79759.1"/>
    </source>
</evidence>
<name>A0A0C3FJ16_PILCF</name>
<accession>A0A0C3FJ16</accession>
<reference evidence="2" key="2">
    <citation type="submission" date="2015-01" db="EMBL/GenBank/DDBJ databases">
        <title>Evolutionary Origins and Diversification of the Mycorrhizal Mutualists.</title>
        <authorList>
            <consortium name="DOE Joint Genome Institute"/>
            <consortium name="Mycorrhizal Genomics Consortium"/>
            <person name="Kohler A."/>
            <person name="Kuo A."/>
            <person name="Nagy L.G."/>
            <person name="Floudas D."/>
            <person name="Copeland A."/>
            <person name="Barry K.W."/>
            <person name="Cichocki N."/>
            <person name="Veneault-Fourrey C."/>
            <person name="LaButti K."/>
            <person name="Lindquist E.A."/>
            <person name="Lipzen A."/>
            <person name="Lundell T."/>
            <person name="Morin E."/>
            <person name="Murat C."/>
            <person name="Riley R."/>
            <person name="Ohm R."/>
            <person name="Sun H."/>
            <person name="Tunlid A."/>
            <person name="Henrissat B."/>
            <person name="Grigoriev I.V."/>
            <person name="Hibbett D.S."/>
            <person name="Martin F."/>
        </authorList>
    </citation>
    <scope>NUCLEOTIDE SEQUENCE [LARGE SCALE GENOMIC DNA]</scope>
    <source>
        <strain evidence="2">F 1598</strain>
    </source>
</reference>
<dbReference type="Proteomes" id="UP000054166">
    <property type="component" value="Unassembled WGS sequence"/>
</dbReference>
<protein>
    <submittedName>
        <fullName evidence="1">Uncharacterized protein</fullName>
    </submittedName>
</protein>
<evidence type="ECO:0000313" key="2">
    <source>
        <dbReference type="Proteomes" id="UP000054166"/>
    </source>
</evidence>
<proteinExistence type="predicted"/>
<dbReference type="AlphaFoldDB" id="A0A0C3FJ16"/>
<reference evidence="1 2" key="1">
    <citation type="submission" date="2014-04" db="EMBL/GenBank/DDBJ databases">
        <authorList>
            <consortium name="DOE Joint Genome Institute"/>
            <person name="Kuo A."/>
            <person name="Tarkka M."/>
            <person name="Buscot F."/>
            <person name="Kohler A."/>
            <person name="Nagy L.G."/>
            <person name="Floudas D."/>
            <person name="Copeland A."/>
            <person name="Barry K.W."/>
            <person name="Cichocki N."/>
            <person name="Veneault-Fourrey C."/>
            <person name="LaButti K."/>
            <person name="Lindquist E.A."/>
            <person name="Lipzen A."/>
            <person name="Lundell T."/>
            <person name="Morin E."/>
            <person name="Murat C."/>
            <person name="Sun H."/>
            <person name="Tunlid A."/>
            <person name="Henrissat B."/>
            <person name="Grigoriev I.V."/>
            <person name="Hibbett D.S."/>
            <person name="Martin F."/>
            <person name="Nordberg H.P."/>
            <person name="Cantor M.N."/>
            <person name="Hua S.X."/>
        </authorList>
    </citation>
    <scope>NUCLEOTIDE SEQUENCE [LARGE SCALE GENOMIC DNA]</scope>
    <source>
        <strain evidence="1 2">F 1598</strain>
    </source>
</reference>
<sequence>MAHPTASFPTWLEYIKLETLRDCPSRHRGLPLTPILTHYAGLDAQKLCSRKTDLKQAFVFSRTFINDCTKLLRQMGNLSEPPVIQQCEGLFNEASVSEILFFNGISPVKSALDTVLSSIWENDVVLAEALYMVDVRTQHTTFDAYARIDHYYTFEPYSELEDDELSDRDVRWCSADEFQEAIELCREWHRNGKAGQRPRHP</sequence>
<keyword evidence="2" id="KW-1185">Reference proteome</keyword>
<dbReference type="HOGENOM" id="CLU_1360892_0_0_1"/>
<dbReference type="EMBL" id="KN833008">
    <property type="protein sequence ID" value="KIM79759.1"/>
    <property type="molecule type" value="Genomic_DNA"/>
</dbReference>
<dbReference type="InParanoid" id="A0A0C3FJ16"/>